<dbReference type="RefSeq" id="WP_204119764.1">
    <property type="nucleotide sequence ID" value="NZ_BOLV01000027.1"/>
</dbReference>
<evidence type="ECO:0000313" key="3">
    <source>
        <dbReference type="Proteomes" id="UP001597199"/>
    </source>
</evidence>
<dbReference type="EMBL" id="JBHTOA010000028">
    <property type="protein sequence ID" value="MFD1398967.1"/>
    <property type="molecule type" value="Genomic_DNA"/>
</dbReference>
<keyword evidence="2" id="KW-0808">Transferase</keyword>
<name>A0ABW4BH18_9LACO</name>
<dbReference type="InterPro" id="IPR043129">
    <property type="entry name" value="ATPase_NBD"/>
</dbReference>
<gene>
    <name evidence="2" type="ORF">ACFQ41_06565</name>
</gene>
<dbReference type="SUPFAM" id="SSF53067">
    <property type="entry name" value="Actin-like ATPase domain"/>
    <property type="match status" value="1"/>
</dbReference>
<evidence type="ECO:0000313" key="2">
    <source>
        <dbReference type="EMBL" id="MFD1398967.1"/>
    </source>
</evidence>
<comment type="caution">
    <text evidence="2">The sequence shown here is derived from an EMBL/GenBank/DDBJ whole genome shotgun (WGS) entry which is preliminary data.</text>
</comment>
<organism evidence="2 3">
    <name type="scientific">Lacticaseibacillus suilingensis</name>
    <dbReference type="NCBI Taxonomy" id="2799577"/>
    <lineage>
        <taxon>Bacteria</taxon>
        <taxon>Bacillati</taxon>
        <taxon>Bacillota</taxon>
        <taxon>Bacilli</taxon>
        <taxon>Lactobacillales</taxon>
        <taxon>Lactobacillaceae</taxon>
        <taxon>Lacticaseibacillus</taxon>
    </lineage>
</organism>
<keyword evidence="3" id="KW-1185">Reference proteome</keyword>
<reference evidence="3" key="1">
    <citation type="journal article" date="2019" name="Int. J. Syst. Evol. Microbiol.">
        <title>The Global Catalogue of Microorganisms (GCM) 10K type strain sequencing project: providing services to taxonomists for standard genome sequencing and annotation.</title>
        <authorList>
            <consortium name="The Broad Institute Genomics Platform"/>
            <consortium name="The Broad Institute Genome Sequencing Center for Infectious Disease"/>
            <person name="Wu L."/>
            <person name="Ma J."/>
        </authorList>
    </citation>
    <scope>NUCLEOTIDE SEQUENCE [LARGE SCALE GENOMIC DNA]</scope>
    <source>
        <strain evidence="3">CCM 9110</strain>
    </source>
</reference>
<feature type="domain" description="Carbohydrate kinase FGGY N-terminal" evidence="1">
    <location>
        <begin position="4"/>
        <end position="55"/>
    </location>
</feature>
<protein>
    <submittedName>
        <fullName evidence="2">FGGY family carbohydrate kinase</fullName>
    </submittedName>
</protein>
<sequence>MGRYLIGIDIGTYESRGMLLDSNYHVVSDCSVKHSMSNPKPGFFEHDAEDIWGAIFVRSRNPCCRRVMLLLKMLNVLALAL</sequence>
<dbReference type="GO" id="GO:0016301">
    <property type="term" value="F:kinase activity"/>
    <property type="evidence" value="ECO:0007669"/>
    <property type="project" value="UniProtKB-KW"/>
</dbReference>
<evidence type="ECO:0000259" key="1">
    <source>
        <dbReference type="Pfam" id="PF00370"/>
    </source>
</evidence>
<accession>A0ABW4BH18</accession>
<proteinExistence type="predicted"/>
<keyword evidence="2" id="KW-0418">Kinase</keyword>
<dbReference type="Gene3D" id="3.30.420.40">
    <property type="match status" value="1"/>
</dbReference>
<dbReference type="Proteomes" id="UP001597199">
    <property type="component" value="Unassembled WGS sequence"/>
</dbReference>
<dbReference type="Pfam" id="PF00370">
    <property type="entry name" value="FGGY_N"/>
    <property type="match status" value="1"/>
</dbReference>
<dbReference type="InterPro" id="IPR018484">
    <property type="entry name" value="FGGY_N"/>
</dbReference>